<feature type="transmembrane region" description="Helical" evidence="5">
    <location>
        <begin position="192"/>
        <end position="215"/>
    </location>
</feature>
<evidence type="ECO:0000313" key="7">
    <source>
        <dbReference type="Proteomes" id="UP000192578"/>
    </source>
</evidence>
<evidence type="ECO:0000256" key="1">
    <source>
        <dbReference type="ARBA" id="ARBA00004141"/>
    </source>
</evidence>
<feature type="transmembrane region" description="Helical" evidence="5">
    <location>
        <begin position="221"/>
        <end position="244"/>
    </location>
</feature>
<comment type="subcellular location">
    <subcellularLocation>
        <location evidence="1">Membrane</location>
        <topology evidence="1">Multi-pass membrane protein</topology>
    </subcellularLocation>
</comment>
<dbReference type="GO" id="GO:0016020">
    <property type="term" value="C:membrane"/>
    <property type="evidence" value="ECO:0007669"/>
    <property type="project" value="UniProtKB-SubCell"/>
</dbReference>
<comment type="caution">
    <text evidence="6">The sequence shown here is derived from an EMBL/GenBank/DDBJ whole genome shotgun (WGS) entry which is preliminary data.</text>
</comment>
<dbReference type="OrthoDB" id="430300at2759"/>
<evidence type="ECO:0000256" key="2">
    <source>
        <dbReference type="ARBA" id="ARBA00022692"/>
    </source>
</evidence>
<evidence type="ECO:0000256" key="4">
    <source>
        <dbReference type="ARBA" id="ARBA00023136"/>
    </source>
</evidence>
<dbReference type="PANTHER" id="PTHR23507">
    <property type="entry name" value="ZGC:174356"/>
    <property type="match status" value="1"/>
</dbReference>
<keyword evidence="2 5" id="KW-0812">Transmembrane</keyword>
<proteinExistence type="predicted"/>
<sequence>MAAFSFVGDFTDNAHRSMNNAIIEGSLVVGIHAGSFIGGYTYENVGISAPFVTSVLLNATCVLYVVVFIHDRKATQYSSGCGLTGIFAFENLIASWTMLRRQRTGDNRVVGLVGSAAVVAFVALFHKLNVPNTAIAMIAFTSAIFGYIGYSISTSSWMIIATAAFSHMRLLCTVCIRSVLAELVERDELGKTMALVSVVQSASPLLGSVVFVAIFAHTAAWWSGLCFALGSFMLIIVLAIVAYVDIARRNPIYLH</sequence>
<dbReference type="Proteomes" id="UP000192578">
    <property type="component" value="Unassembled WGS sequence"/>
</dbReference>
<keyword evidence="3 5" id="KW-1133">Transmembrane helix</keyword>
<protein>
    <submittedName>
        <fullName evidence="6">Uncharacterized protein</fullName>
    </submittedName>
</protein>
<dbReference type="AlphaFoldDB" id="A0A1W0WDZ4"/>
<dbReference type="Gene3D" id="1.20.1250.20">
    <property type="entry name" value="MFS general substrate transporter like domains"/>
    <property type="match status" value="1"/>
</dbReference>
<accession>A0A1W0WDZ4</accession>
<feature type="transmembrane region" description="Helical" evidence="5">
    <location>
        <begin position="133"/>
        <end position="152"/>
    </location>
</feature>
<evidence type="ECO:0000256" key="3">
    <source>
        <dbReference type="ARBA" id="ARBA00022989"/>
    </source>
</evidence>
<evidence type="ECO:0000313" key="6">
    <source>
        <dbReference type="EMBL" id="OQV13420.1"/>
    </source>
</evidence>
<dbReference type="SUPFAM" id="SSF103473">
    <property type="entry name" value="MFS general substrate transporter"/>
    <property type="match status" value="1"/>
</dbReference>
<keyword evidence="4 5" id="KW-0472">Membrane</keyword>
<evidence type="ECO:0000256" key="5">
    <source>
        <dbReference type="SAM" id="Phobius"/>
    </source>
</evidence>
<organism evidence="6 7">
    <name type="scientific">Hypsibius exemplaris</name>
    <name type="common">Freshwater tardigrade</name>
    <dbReference type="NCBI Taxonomy" id="2072580"/>
    <lineage>
        <taxon>Eukaryota</taxon>
        <taxon>Metazoa</taxon>
        <taxon>Ecdysozoa</taxon>
        <taxon>Tardigrada</taxon>
        <taxon>Eutardigrada</taxon>
        <taxon>Parachela</taxon>
        <taxon>Hypsibioidea</taxon>
        <taxon>Hypsibiidae</taxon>
        <taxon>Hypsibius</taxon>
    </lineage>
</organism>
<dbReference type="GO" id="GO:0022857">
    <property type="term" value="F:transmembrane transporter activity"/>
    <property type="evidence" value="ECO:0007669"/>
    <property type="project" value="TreeGrafter"/>
</dbReference>
<gene>
    <name evidence="6" type="ORF">BV898_12373</name>
</gene>
<feature type="transmembrane region" description="Helical" evidence="5">
    <location>
        <begin position="109"/>
        <end position="126"/>
    </location>
</feature>
<feature type="transmembrane region" description="Helical" evidence="5">
    <location>
        <begin position="21"/>
        <end position="42"/>
    </location>
</feature>
<dbReference type="InterPro" id="IPR036259">
    <property type="entry name" value="MFS_trans_sf"/>
</dbReference>
<name>A0A1W0WDZ4_HYPEX</name>
<reference evidence="7" key="1">
    <citation type="submission" date="2017-01" db="EMBL/GenBank/DDBJ databases">
        <title>Comparative genomics of anhydrobiosis in the tardigrade Hypsibius dujardini.</title>
        <authorList>
            <person name="Yoshida Y."/>
            <person name="Koutsovoulos G."/>
            <person name="Laetsch D."/>
            <person name="Stevens L."/>
            <person name="Kumar S."/>
            <person name="Horikawa D."/>
            <person name="Ishino K."/>
            <person name="Komine S."/>
            <person name="Tomita M."/>
            <person name="Blaxter M."/>
            <person name="Arakawa K."/>
        </authorList>
    </citation>
    <scope>NUCLEOTIDE SEQUENCE [LARGE SCALE GENOMIC DNA]</scope>
    <source>
        <strain evidence="7">Z151</strain>
    </source>
</reference>
<feature type="transmembrane region" description="Helical" evidence="5">
    <location>
        <begin position="48"/>
        <end position="70"/>
    </location>
</feature>
<dbReference type="PANTHER" id="PTHR23507:SF1">
    <property type="entry name" value="FI18259P1-RELATED"/>
    <property type="match status" value="1"/>
</dbReference>
<dbReference type="EMBL" id="MTYJ01000124">
    <property type="protein sequence ID" value="OQV13420.1"/>
    <property type="molecule type" value="Genomic_DNA"/>
</dbReference>
<keyword evidence="7" id="KW-1185">Reference proteome</keyword>